<name>A0A1L5F839_CLOKL</name>
<dbReference type="InterPro" id="IPR002491">
    <property type="entry name" value="ABC_transptr_periplasmic_BD"/>
</dbReference>
<dbReference type="Gene3D" id="1.20.58.2180">
    <property type="match status" value="1"/>
</dbReference>
<evidence type="ECO:0000256" key="2">
    <source>
        <dbReference type="SAM" id="SignalP"/>
    </source>
</evidence>
<dbReference type="RefSeq" id="WP_073538792.1">
    <property type="nucleotide sequence ID" value="NZ_CP018335.1"/>
</dbReference>
<feature type="domain" description="Fe/B12 periplasmic-binding" evidence="3">
    <location>
        <begin position="60"/>
        <end position="323"/>
    </location>
</feature>
<evidence type="ECO:0000313" key="4">
    <source>
        <dbReference type="EMBL" id="APM39157.1"/>
    </source>
</evidence>
<dbReference type="Pfam" id="PF01497">
    <property type="entry name" value="Peripla_BP_2"/>
    <property type="match status" value="1"/>
</dbReference>
<dbReference type="PROSITE" id="PS50983">
    <property type="entry name" value="FE_B12_PBP"/>
    <property type="match status" value="1"/>
</dbReference>
<feature type="chain" id="PRO_5039397534" evidence="2">
    <location>
        <begin position="24"/>
        <end position="356"/>
    </location>
</feature>
<proteinExistence type="inferred from homology"/>
<dbReference type="PANTHER" id="PTHR30535:SF34">
    <property type="entry name" value="MOLYBDATE-BINDING PROTEIN MOLA"/>
    <property type="match status" value="1"/>
</dbReference>
<evidence type="ECO:0000256" key="1">
    <source>
        <dbReference type="ARBA" id="ARBA00008814"/>
    </source>
</evidence>
<keyword evidence="2" id="KW-0732">Signal</keyword>
<dbReference type="SUPFAM" id="SSF53807">
    <property type="entry name" value="Helical backbone' metal receptor"/>
    <property type="match status" value="1"/>
</dbReference>
<reference evidence="4 5" key="1">
    <citation type="submission" date="2016-12" db="EMBL/GenBank/DDBJ databases">
        <title>Complete genome sequence of Clostridium kluyveri JZZ isolated from the pit mud of a Chinese flavor liquor-making factory.</title>
        <authorList>
            <person name="Wang Y."/>
        </authorList>
    </citation>
    <scope>NUCLEOTIDE SEQUENCE [LARGE SCALE GENOMIC DNA]</scope>
    <source>
        <strain evidence="4 5">JZZ</strain>
    </source>
</reference>
<protein>
    <submittedName>
        <fullName evidence="4">ABC transporter substrate-binding protein</fullName>
    </submittedName>
</protein>
<gene>
    <name evidence="4" type="ORF">BS101_10575</name>
</gene>
<dbReference type="OrthoDB" id="9787830at2"/>
<evidence type="ECO:0000313" key="5">
    <source>
        <dbReference type="Proteomes" id="UP000184604"/>
    </source>
</evidence>
<dbReference type="EMBL" id="CP018335">
    <property type="protein sequence ID" value="APM39157.1"/>
    <property type="molecule type" value="Genomic_DNA"/>
</dbReference>
<dbReference type="AlphaFoldDB" id="A0A1L5F839"/>
<evidence type="ECO:0000259" key="3">
    <source>
        <dbReference type="PROSITE" id="PS50983"/>
    </source>
</evidence>
<comment type="similarity">
    <text evidence="1">Belongs to the bacterial solute-binding protein 8 family.</text>
</comment>
<dbReference type="PANTHER" id="PTHR30535">
    <property type="entry name" value="VITAMIN B12-BINDING PROTEIN"/>
    <property type="match status" value="1"/>
</dbReference>
<sequence length="356" mass="40256">MIKKIRTIILGLTLIIVTVSVTACGSNTNAKQTTSETKKTTREVTDMAGRKVNIPAEIDKISCIHPIPSHMVWRLAPKKLASIDNQFKDRLFFMNNEEVKRLKSLPITGTFNTGDMSREQMLTIKPDIIISLKKDTNLDKEQKDYSSPVVAASKDSLLDYEESWKLIGKIVGNEKEGNELANYWHKTISEVTDKTSKIPENEKLKVYYAQSDINKTVGTKSIMASIIRDAGGINLYDTISISKADEENESITASMEQILKFDPDVIITKTSGARDEILSSPQWRGINAVKNERVYASLKYEMLDRIQSLMGLVWTANTLYPDKVNLDIDKEVKTFYSKVYLYDNITDAQIHEEITK</sequence>
<dbReference type="Gene3D" id="3.40.50.1980">
    <property type="entry name" value="Nitrogenase molybdenum iron protein domain"/>
    <property type="match status" value="2"/>
</dbReference>
<dbReference type="Proteomes" id="UP000184604">
    <property type="component" value="Chromosome"/>
</dbReference>
<accession>A0A1L5F839</accession>
<feature type="signal peptide" evidence="2">
    <location>
        <begin position="1"/>
        <end position="23"/>
    </location>
</feature>
<dbReference type="InterPro" id="IPR050902">
    <property type="entry name" value="ABC_Transporter_SBP"/>
</dbReference>
<dbReference type="PROSITE" id="PS51257">
    <property type="entry name" value="PROKAR_LIPOPROTEIN"/>
    <property type="match status" value="1"/>
</dbReference>
<organism evidence="4 5">
    <name type="scientific">Clostridium kluyveri</name>
    <dbReference type="NCBI Taxonomy" id="1534"/>
    <lineage>
        <taxon>Bacteria</taxon>
        <taxon>Bacillati</taxon>
        <taxon>Bacillota</taxon>
        <taxon>Clostridia</taxon>
        <taxon>Eubacteriales</taxon>
        <taxon>Clostridiaceae</taxon>
        <taxon>Clostridium</taxon>
    </lineage>
</organism>